<name>A0A1W1D7B6_9ZZZZ</name>
<proteinExistence type="predicted"/>
<dbReference type="EC" id="1.-.-.-" evidence="1"/>
<keyword evidence="1" id="KW-0560">Oxidoreductase</keyword>
<dbReference type="AlphaFoldDB" id="A0A1W1D7B6"/>
<protein>
    <submittedName>
        <fullName evidence="1">Oxygen-insensitive NADPH nitroreductase</fullName>
        <ecNumber evidence="1">1.-.-.-</ecNumber>
    </submittedName>
</protein>
<sequence>MKNPINYSIHEALNARQSPYAFDPERKVRTDAERVRKSSKDFILHGHTDVDYSKTDKS</sequence>
<reference evidence="1" key="1">
    <citation type="submission" date="2016-10" db="EMBL/GenBank/DDBJ databases">
        <authorList>
            <person name="de Groot N.N."/>
        </authorList>
    </citation>
    <scope>NUCLEOTIDE SEQUENCE</scope>
</reference>
<dbReference type="EMBL" id="FPHQ01000121">
    <property type="protein sequence ID" value="SFV76508.1"/>
    <property type="molecule type" value="Genomic_DNA"/>
</dbReference>
<accession>A0A1W1D7B6</accession>
<evidence type="ECO:0000313" key="1">
    <source>
        <dbReference type="EMBL" id="SFV76508.1"/>
    </source>
</evidence>
<organism evidence="1">
    <name type="scientific">hydrothermal vent metagenome</name>
    <dbReference type="NCBI Taxonomy" id="652676"/>
    <lineage>
        <taxon>unclassified sequences</taxon>
        <taxon>metagenomes</taxon>
        <taxon>ecological metagenomes</taxon>
    </lineage>
</organism>
<dbReference type="GO" id="GO:0016491">
    <property type="term" value="F:oxidoreductase activity"/>
    <property type="evidence" value="ECO:0007669"/>
    <property type="project" value="UniProtKB-KW"/>
</dbReference>
<gene>
    <name evidence="1" type="ORF">MNB_SUP05-10-914</name>
</gene>